<dbReference type="Proteomes" id="UP001056120">
    <property type="component" value="Linkage Group LG16"/>
</dbReference>
<name>A0ACB9FUH0_9ASTR</name>
<evidence type="ECO:0000313" key="2">
    <source>
        <dbReference type="Proteomes" id="UP001056120"/>
    </source>
</evidence>
<reference evidence="2" key="1">
    <citation type="journal article" date="2022" name="Mol. Ecol. Resour.">
        <title>The genomes of chicory, endive, great burdock and yacon provide insights into Asteraceae palaeo-polyploidization history and plant inulin production.</title>
        <authorList>
            <person name="Fan W."/>
            <person name="Wang S."/>
            <person name="Wang H."/>
            <person name="Wang A."/>
            <person name="Jiang F."/>
            <person name="Liu H."/>
            <person name="Zhao H."/>
            <person name="Xu D."/>
            <person name="Zhang Y."/>
        </authorList>
    </citation>
    <scope>NUCLEOTIDE SEQUENCE [LARGE SCALE GENOMIC DNA]</scope>
    <source>
        <strain evidence="2">cv. Yunnan</strain>
    </source>
</reference>
<gene>
    <name evidence="1" type="ORF">L1987_49127</name>
</gene>
<reference evidence="1 2" key="2">
    <citation type="journal article" date="2022" name="Mol. Ecol. Resour.">
        <title>The genomes of chicory, endive, great burdock and yacon provide insights into Asteraceae paleo-polyploidization history and plant inulin production.</title>
        <authorList>
            <person name="Fan W."/>
            <person name="Wang S."/>
            <person name="Wang H."/>
            <person name="Wang A."/>
            <person name="Jiang F."/>
            <person name="Liu H."/>
            <person name="Zhao H."/>
            <person name="Xu D."/>
            <person name="Zhang Y."/>
        </authorList>
    </citation>
    <scope>NUCLEOTIDE SEQUENCE [LARGE SCALE GENOMIC DNA]</scope>
    <source>
        <strain evidence="2">cv. Yunnan</strain>
        <tissue evidence="1">Leaves</tissue>
    </source>
</reference>
<organism evidence="1 2">
    <name type="scientific">Smallanthus sonchifolius</name>
    <dbReference type="NCBI Taxonomy" id="185202"/>
    <lineage>
        <taxon>Eukaryota</taxon>
        <taxon>Viridiplantae</taxon>
        <taxon>Streptophyta</taxon>
        <taxon>Embryophyta</taxon>
        <taxon>Tracheophyta</taxon>
        <taxon>Spermatophyta</taxon>
        <taxon>Magnoliopsida</taxon>
        <taxon>eudicotyledons</taxon>
        <taxon>Gunneridae</taxon>
        <taxon>Pentapetalae</taxon>
        <taxon>asterids</taxon>
        <taxon>campanulids</taxon>
        <taxon>Asterales</taxon>
        <taxon>Asteraceae</taxon>
        <taxon>Asteroideae</taxon>
        <taxon>Heliantheae alliance</taxon>
        <taxon>Millerieae</taxon>
        <taxon>Smallanthus</taxon>
    </lineage>
</organism>
<dbReference type="EMBL" id="CM042033">
    <property type="protein sequence ID" value="KAI3774568.1"/>
    <property type="molecule type" value="Genomic_DNA"/>
</dbReference>
<proteinExistence type="predicted"/>
<sequence length="156" mass="17604">MKLTWMQEFSTHLEVKATPTFFLNGKQIDKLVGANKPEPQKTITIIVDSQVVLGLVLSYHLQYHIMVLSNFVFSFSIISVLTSVTTLYNSGQKFVNRQCWCTDGWWPVGLPWLKFVVVCIIGVPLQELEKMKTDDSFVAALLAVFSAASSDIKISW</sequence>
<keyword evidence="2" id="KW-1185">Reference proteome</keyword>
<accession>A0ACB9FUH0</accession>
<comment type="caution">
    <text evidence="1">The sequence shown here is derived from an EMBL/GenBank/DDBJ whole genome shotgun (WGS) entry which is preliminary data.</text>
</comment>
<protein>
    <submittedName>
        <fullName evidence="1">Uncharacterized protein</fullName>
    </submittedName>
</protein>
<evidence type="ECO:0000313" key="1">
    <source>
        <dbReference type="EMBL" id="KAI3774568.1"/>
    </source>
</evidence>